<dbReference type="InterPro" id="IPR041027">
    <property type="entry name" value="FtsK_alpha"/>
</dbReference>
<dbReference type="EMBL" id="JAMPKM010000017">
    <property type="protein sequence ID" value="MEP0819926.1"/>
    <property type="molecule type" value="Genomic_DNA"/>
</dbReference>
<name>A0ABV0JDS2_9CYAN</name>
<dbReference type="InterPro" id="IPR038726">
    <property type="entry name" value="PDDEXK_AddAB-type"/>
</dbReference>
<evidence type="ECO:0000256" key="5">
    <source>
        <dbReference type="ARBA" id="ARBA00022806"/>
    </source>
</evidence>
<gene>
    <name evidence="12" type="ORF">NC998_22745</name>
</gene>
<accession>A0ABV0JDS2</accession>
<dbReference type="Pfam" id="PF17854">
    <property type="entry name" value="FtsK_alpha"/>
    <property type="match status" value="1"/>
</dbReference>
<keyword evidence="4" id="KW-0227">DNA damage</keyword>
<evidence type="ECO:0000313" key="12">
    <source>
        <dbReference type="EMBL" id="MEP0819926.1"/>
    </source>
</evidence>
<keyword evidence="7 10" id="KW-0067">ATP-binding</keyword>
<dbReference type="SUPFAM" id="SSF53098">
    <property type="entry name" value="Ribonuclease H-like"/>
    <property type="match status" value="1"/>
</dbReference>
<keyword evidence="13" id="KW-1185">Reference proteome</keyword>
<dbReference type="Pfam" id="PF12705">
    <property type="entry name" value="PDDEXK_1"/>
    <property type="match status" value="1"/>
</dbReference>
<keyword evidence="9" id="KW-0234">DNA repair</keyword>
<keyword evidence="5" id="KW-0347">Helicase</keyword>
<evidence type="ECO:0000256" key="10">
    <source>
        <dbReference type="PROSITE-ProRule" id="PRU00289"/>
    </source>
</evidence>
<dbReference type="Gene3D" id="3.40.50.300">
    <property type="entry name" value="P-loop containing nucleotide triphosphate hydrolases"/>
    <property type="match status" value="1"/>
</dbReference>
<evidence type="ECO:0000256" key="3">
    <source>
        <dbReference type="ARBA" id="ARBA00022741"/>
    </source>
</evidence>
<comment type="caution">
    <text evidence="12">The sequence shown here is derived from an EMBL/GenBank/DDBJ whole genome shotgun (WGS) entry which is preliminary data.</text>
</comment>
<evidence type="ECO:0000313" key="13">
    <source>
        <dbReference type="Proteomes" id="UP001464891"/>
    </source>
</evidence>
<evidence type="ECO:0000256" key="2">
    <source>
        <dbReference type="ARBA" id="ARBA00022722"/>
    </source>
</evidence>
<evidence type="ECO:0000256" key="8">
    <source>
        <dbReference type="ARBA" id="ARBA00023125"/>
    </source>
</evidence>
<keyword evidence="3 10" id="KW-0547">Nucleotide-binding</keyword>
<reference evidence="12 13" key="1">
    <citation type="submission" date="2022-04" db="EMBL/GenBank/DDBJ databases">
        <title>Positive selection, recombination, and allopatry shape intraspecific diversity of widespread and dominant cyanobacteria.</title>
        <authorList>
            <person name="Wei J."/>
            <person name="Shu W."/>
            <person name="Hu C."/>
        </authorList>
    </citation>
    <scope>NUCLEOTIDE SEQUENCE [LARGE SCALE GENOMIC DNA]</scope>
    <source>
        <strain evidence="12 13">GB2-A4</strain>
    </source>
</reference>
<evidence type="ECO:0000256" key="9">
    <source>
        <dbReference type="ARBA" id="ARBA00023204"/>
    </source>
</evidence>
<protein>
    <submittedName>
        <fullName evidence="12">FtsK/SpoIIIE domain-containing protein</fullName>
    </submittedName>
</protein>
<dbReference type="PANTHER" id="PTHR22683:SF41">
    <property type="entry name" value="DNA TRANSLOCASE FTSK"/>
    <property type="match status" value="1"/>
</dbReference>
<dbReference type="Gene3D" id="3.30.420.10">
    <property type="entry name" value="Ribonuclease H-like superfamily/Ribonuclease H"/>
    <property type="match status" value="1"/>
</dbReference>
<feature type="binding site" evidence="10">
    <location>
        <begin position="651"/>
        <end position="658"/>
    </location>
    <ligand>
        <name>ATP</name>
        <dbReference type="ChEBI" id="CHEBI:30616"/>
    </ligand>
</feature>
<keyword evidence="6" id="KW-0269">Exonuclease</keyword>
<dbReference type="Pfam" id="PF01612">
    <property type="entry name" value="DNA_pol_A_exo1"/>
    <property type="match status" value="1"/>
</dbReference>
<dbReference type="InterPro" id="IPR036397">
    <property type="entry name" value="RNaseH_sf"/>
</dbReference>
<dbReference type="InterPro" id="IPR050206">
    <property type="entry name" value="FtsK/SpoIIIE/SftA"/>
</dbReference>
<dbReference type="PROSITE" id="PS50901">
    <property type="entry name" value="FTSK"/>
    <property type="match status" value="1"/>
</dbReference>
<dbReference type="Gene3D" id="3.30.980.40">
    <property type="match status" value="1"/>
</dbReference>
<dbReference type="Proteomes" id="UP001464891">
    <property type="component" value="Unassembled WGS sequence"/>
</dbReference>
<keyword evidence="8" id="KW-0238">DNA-binding</keyword>
<evidence type="ECO:0000256" key="4">
    <source>
        <dbReference type="ARBA" id="ARBA00022763"/>
    </source>
</evidence>
<sequence length="866" mass="96907">MPYVTKIEDIQAYITKFSLAKTLWLDTEVADWSTSKPRLSLIQVLVEPNNATHESTCILDVLDRPDLAADFIAKIMVHSHIEKVFHNACYDLKYLGGQQAQNVTCTLKLAKKIGKQVLGTTNLKLKTLATELCQFSDVDAEEQGSDWGRRSLTPKQLHYAAMDTVYLAAVHRCLLEKTDPEAVTRIFDMASNGTQKFKPKADPASLTATKVRVAFECPRLFYLHQKFGGNTLFIPTDGNINFGVGNAFHSLADAFVQLALREPQFQALMQSNADQLQVEEVAAQMQSLFYQLKFFPYLQEVSQKDPRQSPGLLKVWTGLQGLIKKFAELLIKNRLFCDAKTVIQKTFVTGDRKLEYVFTLPDGTQQRVAGEFDCLVYNFELQQQCVIEFKTYRPIDPSAQLAQVALYSYMLWAKNKIAVDSAVYCVLPEFQEYSYSWKQLESTVHQLIPHKLQQMQQWLMWEQNRLEPPPSTLEAQRCNICPQYEKCQTYFAVGDRSTTSDGGAKAIKPPIVKKIKLPEPNADEVGAALVDTLHSFKLGVDYQGAVTAPTFIRVKLKPHPGVKVASLLNRSADLQVQLGLANPPLITPQAGYVSVDLPRLNRQVAHFDHYIQPVYSSPTEPIKIAVGVDLNGQLIEADLSEPNTCHFLVGGTTGSGKSEFLRSLLLSLIFRHSPQNLKVALVDPKRVTFPEFESMPWLHSPIVKDTEPAIDLMTELVDEMEARYRRLEKARCGDIKAYNQQATQPLPRIVCIFDEYADFMAEKEASKELEQSIKRLGAKARAAGIHLIIATQRPEAKVVTPLIRSNLPGRVALRTASEADSTIILGGKQSEAAYLLGKGDLLYHSGAGLWRLQSLFAEKVTLPGNA</sequence>
<dbReference type="SMART" id="SM00474">
    <property type="entry name" value="35EXOc"/>
    <property type="match status" value="1"/>
</dbReference>
<comment type="similarity">
    <text evidence="1">Belongs to the FtsK/SpoIIIE/SftA family.</text>
</comment>
<keyword evidence="6" id="KW-0378">Hydrolase</keyword>
<dbReference type="Pfam" id="PF01580">
    <property type="entry name" value="FtsK_SpoIIIE"/>
    <property type="match status" value="1"/>
</dbReference>
<dbReference type="SUPFAM" id="SSF52540">
    <property type="entry name" value="P-loop containing nucleoside triphosphate hydrolases"/>
    <property type="match status" value="1"/>
</dbReference>
<dbReference type="InterPro" id="IPR002562">
    <property type="entry name" value="3'-5'_exonuclease_dom"/>
</dbReference>
<dbReference type="InterPro" id="IPR012337">
    <property type="entry name" value="RNaseH-like_sf"/>
</dbReference>
<organism evidence="12 13">
    <name type="scientific">Trichocoleus desertorum GB2-A4</name>
    <dbReference type="NCBI Taxonomy" id="2933944"/>
    <lineage>
        <taxon>Bacteria</taxon>
        <taxon>Bacillati</taxon>
        <taxon>Cyanobacteriota</taxon>
        <taxon>Cyanophyceae</taxon>
        <taxon>Leptolyngbyales</taxon>
        <taxon>Trichocoleusaceae</taxon>
        <taxon>Trichocoleus</taxon>
    </lineage>
</organism>
<keyword evidence="2" id="KW-0540">Nuclease</keyword>
<evidence type="ECO:0000256" key="6">
    <source>
        <dbReference type="ARBA" id="ARBA00022839"/>
    </source>
</evidence>
<feature type="domain" description="FtsK" evidence="11">
    <location>
        <begin position="632"/>
        <end position="822"/>
    </location>
</feature>
<dbReference type="InterPro" id="IPR011604">
    <property type="entry name" value="PDDEXK-like_dom_sf"/>
</dbReference>
<dbReference type="RefSeq" id="WP_190432958.1">
    <property type="nucleotide sequence ID" value="NZ_JAMPKM010000017.1"/>
</dbReference>
<dbReference type="PANTHER" id="PTHR22683">
    <property type="entry name" value="SPORULATION PROTEIN RELATED"/>
    <property type="match status" value="1"/>
</dbReference>
<evidence type="ECO:0000256" key="7">
    <source>
        <dbReference type="ARBA" id="ARBA00022840"/>
    </source>
</evidence>
<proteinExistence type="inferred from homology"/>
<dbReference type="CDD" id="cd01127">
    <property type="entry name" value="TrwB_TraG_TraD_VirD4"/>
    <property type="match status" value="1"/>
</dbReference>
<evidence type="ECO:0000256" key="1">
    <source>
        <dbReference type="ARBA" id="ARBA00006474"/>
    </source>
</evidence>
<dbReference type="InterPro" id="IPR002543">
    <property type="entry name" value="FtsK_dom"/>
</dbReference>
<dbReference type="InterPro" id="IPR027417">
    <property type="entry name" value="P-loop_NTPase"/>
</dbReference>
<evidence type="ECO:0000259" key="11">
    <source>
        <dbReference type="PROSITE" id="PS50901"/>
    </source>
</evidence>
<dbReference type="Gene3D" id="3.90.320.10">
    <property type="match status" value="1"/>
</dbReference>